<accession>G5EG08</accession>
<feature type="transmembrane region" description="Helical" evidence="6">
    <location>
        <begin position="128"/>
        <end position="148"/>
    </location>
</feature>
<dbReference type="AlphaFoldDB" id="G5EG08"/>
<dbReference type="AGR" id="WB:WBGene00021572"/>
<dbReference type="CTD" id="182562"/>
<evidence type="ECO:0000313" key="11">
    <source>
        <dbReference type="WormBase" id="Y45G12C.9a"/>
    </source>
</evidence>
<evidence type="ECO:0000256" key="6">
    <source>
        <dbReference type="SAM" id="Phobius"/>
    </source>
</evidence>
<dbReference type="PaxDb" id="6239-C13B7.4"/>
<evidence type="ECO:0000256" key="3">
    <source>
        <dbReference type="ARBA" id="ARBA00022692"/>
    </source>
</evidence>
<dbReference type="OMA" id="LMCSSAF"/>
<feature type="transmembrane region" description="Helical" evidence="6">
    <location>
        <begin position="227"/>
        <end position="249"/>
    </location>
</feature>
<dbReference type="EMBL" id="BX284605">
    <property type="protein sequence ID" value="CCD62304.1"/>
    <property type="molecule type" value="Genomic_DNA"/>
</dbReference>
<dbReference type="WormBase" id="C13B7.4a">
    <property type="protein sequence ID" value="CE21942"/>
    <property type="gene ID" value="WBGene00005148"/>
    <property type="gene designation" value="srd-71"/>
</dbReference>
<evidence type="ECO:0000256" key="4">
    <source>
        <dbReference type="ARBA" id="ARBA00022989"/>
    </source>
</evidence>
<dbReference type="InterPro" id="IPR019421">
    <property type="entry name" value="7TM_GPCR_serpentine_rcpt_Srd"/>
</dbReference>
<reference evidence="7" key="3">
    <citation type="submission" date="2024-10" db="EMBL/GenBank/DDBJ databases">
        <authorList>
            <consortium name="WormBase Consortium"/>
            <person name="WormBase"/>
        </authorList>
    </citation>
    <scope>NUCLEOTIDE SEQUENCE</scope>
    <source>
        <strain evidence="7">Bristol N2</strain>
    </source>
</reference>
<feature type="transmembrane region" description="Helical" evidence="6">
    <location>
        <begin position="89"/>
        <end position="107"/>
    </location>
</feature>
<keyword evidence="9" id="KW-1185">Reference proteome</keyword>
<keyword evidence="4 6" id="KW-1133">Transmembrane helix</keyword>
<evidence type="ECO:0000256" key="5">
    <source>
        <dbReference type="ARBA" id="ARBA00023136"/>
    </source>
</evidence>
<dbReference type="AGR" id="WB:WBGene00005148"/>
<dbReference type="GeneID" id="182562"/>
<dbReference type="EMBL" id="BX284605">
    <property type="protein sequence ID" value="CCD64355.1"/>
    <property type="molecule type" value="Genomic_DNA"/>
</dbReference>
<name>G5EG08_CAEEL</name>
<keyword evidence="3 6" id="KW-0812">Transmembrane</keyword>
<dbReference type="SMR" id="G5EG08"/>
<dbReference type="GeneID" id="189937"/>
<dbReference type="InterPro" id="IPR050920">
    <property type="entry name" value="Nematode_rcpt-like_delta"/>
</dbReference>
<dbReference type="CTD" id="189937"/>
<dbReference type="PANTHER" id="PTHR22945">
    <property type="entry name" value="SERPENTINE RECEPTOR, CLASS D DELTA"/>
    <property type="match status" value="1"/>
</dbReference>
<dbReference type="SUPFAM" id="SSF81321">
    <property type="entry name" value="Family A G protein-coupled receptor-like"/>
    <property type="match status" value="1"/>
</dbReference>
<dbReference type="PANTHER" id="PTHR22945:SF95">
    <property type="entry name" value="SERPENTINE RECEPTOR, CLASS D (DELTA)"/>
    <property type="match status" value="1"/>
</dbReference>
<comment type="subcellular location">
    <subcellularLocation>
        <location evidence="1">Membrane</location>
        <topology evidence="1">Multi-pass membrane protein</topology>
    </subcellularLocation>
</comment>
<proteinExistence type="inferred from homology"/>
<protein>
    <submittedName>
        <fullName evidence="7">Serpentine Receptor, class D (Delta)</fullName>
    </submittedName>
</protein>
<evidence type="ECO:0000313" key="10">
    <source>
        <dbReference type="WormBase" id="C13B7.4a"/>
    </source>
</evidence>
<feature type="transmembrane region" description="Helical" evidence="6">
    <location>
        <begin position="52"/>
        <end position="77"/>
    </location>
</feature>
<keyword evidence="5 6" id="KW-0472">Membrane</keyword>
<dbReference type="STRING" id="6239.C13B7.4a.1"/>
<dbReference type="WormBase" id="Y45G12C.9a">
    <property type="protein sequence ID" value="CE21942"/>
    <property type="gene ID" value="WBGene00021572"/>
    <property type="gene designation" value="srd-72"/>
</dbReference>
<evidence type="ECO:0000313" key="8">
    <source>
        <dbReference type="EMBL" id="CCD64355.1"/>
    </source>
</evidence>
<evidence type="ECO:0000256" key="1">
    <source>
        <dbReference type="ARBA" id="ARBA00004141"/>
    </source>
</evidence>
<evidence type="ECO:0000313" key="9">
    <source>
        <dbReference type="Proteomes" id="UP000001940"/>
    </source>
</evidence>
<feature type="transmembrane region" description="Helical" evidence="6">
    <location>
        <begin position="269"/>
        <end position="290"/>
    </location>
</feature>
<dbReference type="Proteomes" id="UP000001940">
    <property type="component" value="Chromosome V"/>
</dbReference>
<dbReference type="RefSeq" id="NP_503665.2">
    <property type="nucleotide sequence ID" value="NM_071264.2"/>
</dbReference>
<sequence>MGLDTIFTVYYAFYFIFSGTAQLFVLYLIVFHSPPSLQDMRKLMMATSLSQVIMCSSAFLTQVRIVPIQFSIALLSFGPCSIVGPQACLATYNLLNTSGCLVVASLLHMMYYRRRLMSSVRRLSTQKFIGNCFVVYFFSAVVLIFSFLGPTNFGYIKALVTTFYPTIDLQNYTLSGFSDVTNILCSTATGIIAAHAYFPPLVAIIWRRKIVREINSQQSALSARTQLQTRHFVQCLTWQTCLPLFFYVVPYTFYLVQQLFGIGTAITEYLIFPLNTFSAVVDPICMLHFIKPYQRKAKQLISNLLGLNIAQNSSTIATVSSQL</sequence>
<dbReference type="OrthoDB" id="5819652at2759"/>
<dbReference type="FunCoup" id="G5EG08">
    <property type="interactions" value="6"/>
</dbReference>
<reference evidence="7" key="2">
    <citation type="submission" date="2003-03" db="EMBL/GenBank/DDBJ databases">
        <authorList>
            <person name="Sulson J.E."/>
            <person name="Waterston R."/>
        </authorList>
    </citation>
    <scope>NUCLEOTIDE SEQUENCE</scope>
    <source>
        <strain evidence="7">Bristol N2</strain>
    </source>
</reference>
<feature type="transmembrane region" description="Helical" evidence="6">
    <location>
        <begin position="12"/>
        <end position="31"/>
    </location>
</feature>
<keyword evidence="7" id="KW-0675">Receptor</keyword>
<dbReference type="Pfam" id="PF10317">
    <property type="entry name" value="7TM_GPCR_Srd"/>
    <property type="match status" value="1"/>
</dbReference>
<organism evidence="7 9">
    <name type="scientific">Caenorhabditis elegans</name>
    <dbReference type="NCBI Taxonomy" id="6239"/>
    <lineage>
        <taxon>Eukaryota</taxon>
        <taxon>Metazoa</taxon>
        <taxon>Ecdysozoa</taxon>
        <taxon>Nematoda</taxon>
        <taxon>Chromadorea</taxon>
        <taxon>Rhabditida</taxon>
        <taxon>Rhabditina</taxon>
        <taxon>Rhabditomorpha</taxon>
        <taxon>Rhabditoidea</taxon>
        <taxon>Rhabditidae</taxon>
        <taxon>Peloderinae</taxon>
        <taxon>Caenorhabditis</taxon>
    </lineage>
</organism>
<dbReference type="RefSeq" id="NP_503692.1">
    <property type="nucleotide sequence ID" value="NM_071291.1"/>
</dbReference>
<feature type="transmembrane region" description="Helical" evidence="6">
    <location>
        <begin position="180"/>
        <end position="206"/>
    </location>
</feature>
<dbReference type="HOGENOM" id="CLU_057924_3_0_1"/>
<reference evidence="7 9" key="1">
    <citation type="journal article" date="1998" name="Science">
        <title>Genome sequence of the nematode C. elegans: a platform for investigating biology.</title>
        <authorList>
            <consortium name="The C. elegans sequencing consortium"/>
            <person name="Sulson J.E."/>
            <person name="Waterston R."/>
        </authorList>
    </citation>
    <scope>NUCLEOTIDE SEQUENCE [LARGE SCALE GENOMIC DNA]</scope>
    <source>
        <strain evidence="7 9">Bristol N2</strain>
    </source>
</reference>
<dbReference type="GO" id="GO:0016020">
    <property type="term" value="C:membrane"/>
    <property type="evidence" value="ECO:0007669"/>
    <property type="project" value="UniProtKB-SubCell"/>
</dbReference>
<evidence type="ECO:0000313" key="7">
    <source>
        <dbReference type="EMBL" id="CCD62304.1"/>
    </source>
</evidence>
<evidence type="ECO:0000256" key="2">
    <source>
        <dbReference type="ARBA" id="ARBA00009166"/>
    </source>
</evidence>
<dbReference type="eggNOG" id="ENOG502TH22">
    <property type="taxonomic scope" value="Eukaryota"/>
</dbReference>
<gene>
    <name evidence="7 11" type="primary">srd-72</name>
    <name evidence="8 10" type="synonym">srd-71</name>
    <name evidence="10" type="ORF">C13B7.4</name>
    <name evidence="8" type="ORF">CELE_C13B7.4</name>
    <name evidence="7" type="ORF">CELE_Y45G12C.9</name>
    <name evidence="11" type="ORF">Y45G12C.9</name>
</gene>
<dbReference type="PIR" id="T33956">
    <property type="entry name" value="T33956"/>
</dbReference>
<comment type="similarity">
    <text evidence="2">Belongs to the nematode receptor-like protein srd family.</text>
</comment>